<accession>A0A0S6U2X0</accession>
<gene>
    <name evidence="1" type="ORF">CBO05C_2365</name>
</gene>
<evidence type="ECO:0000313" key="1">
    <source>
        <dbReference type="EMBL" id="GAE02675.1"/>
    </source>
</evidence>
<dbReference type="PANTHER" id="PTHR43763">
    <property type="entry name" value="XAA-PRO AMINOPEPTIDASE 1"/>
    <property type="match status" value="1"/>
</dbReference>
<reference evidence="1" key="1">
    <citation type="submission" date="2013-10" db="EMBL/GenBank/DDBJ databases">
        <title>Draft genome sequence of Clostridium botulinum type B strain Osaka05.</title>
        <authorList>
            <person name="Sakaguchi Y."/>
            <person name="Hosomi K."/>
            <person name="Uchiyama J."/>
            <person name="Ogura Y."/>
            <person name="Sakaguchi M."/>
            <person name="Kohda T."/>
            <person name="Mukamoto M."/>
            <person name="Misawa N."/>
            <person name="Matsuzaki S."/>
            <person name="Hayashi T."/>
            <person name="Kozaki S."/>
        </authorList>
    </citation>
    <scope>NUCLEOTIDE SEQUENCE</scope>
    <source>
        <strain evidence="1">Osaka05</strain>
    </source>
</reference>
<dbReference type="InterPro" id="IPR029149">
    <property type="entry name" value="Creatin/AminoP/Spt16_N"/>
</dbReference>
<dbReference type="EMBL" id="DF384213">
    <property type="protein sequence ID" value="GAE02675.1"/>
    <property type="molecule type" value="Genomic_DNA"/>
</dbReference>
<dbReference type="PANTHER" id="PTHR43763:SF6">
    <property type="entry name" value="XAA-PRO AMINOPEPTIDASE 1"/>
    <property type="match status" value="1"/>
</dbReference>
<organism evidence="1">
    <name type="scientific">Clostridium botulinum B str. Osaka05</name>
    <dbReference type="NCBI Taxonomy" id="1407017"/>
    <lineage>
        <taxon>Bacteria</taxon>
        <taxon>Bacillati</taxon>
        <taxon>Bacillota</taxon>
        <taxon>Clostridia</taxon>
        <taxon>Eubacteriales</taxon>
        <taxon>Clostridiaceae</taxon>
        <taxon>Clostridium</taxon>
    </lineage>
</organism>
<dbReference type="Proteomes" id="UP000054164">
    <property type="component" value="Unassembled WGS sequence"/>
</dbReference>
<protein>
    <submittedName>
        <fullName evidence="1">Metallopeptidase, family M24</fullName>
    </submittedName>
</protein>
<dbReference type="RefSeq" id="WP_030035451.1">
    <property type="nucleotide sequence ID" value="NZ_DF384213.1"/>
</dbReference>
<sequence>MHLFINENKLNDEIKSNLKENGALFIHPYNKIYKEVKEFTNSDVVLVHPDRMNYELYNNIDKEVITEISSSNKLDAFPAEQGRFIRPSFESISSFGEHATIVTCILLMENSFMIVTV</sequence>
<dbReference type="Pfam" id="PF16189">
    <property type="entry name" value="Creatinase_N_2"/>
    <property type="match status" value="1"/>
</dbReference>
<dbReference type="Gene3D" id="3.40.350.10">
    <property type="entry name" value="Creatinase/prolidase N-terminal domain"/>
    <property type="match status" value="1"/>
</dbReference>
<dbReference type="HOGENOM" id="CLU_2192465_0_0_9"/>
<dbReference type="InterPro" id="IPR050422">
    <property type="entry name" value="X-Pro_aminopeptidase_P"/>
</dbReference>
<name>A0A0S6U2X0_CLOBO</name>
<dbReference type="AlphaFoldDB" id="A0A0S6U2X0"/>
<proteinExistence type="predicted"/>